<comment type="similarity">
    <text evidence="1">Belongs to the carbon-nitrogen hydrolase superfamily. NIT1/NIT2 family.</text>
</comment>
<keyword evidence="4" id="KW-1185">Reference proteome</keyword>
<organism evidence="3 4">
    <name type="scientific">Alicyclobacillus dauci</name>
    <dbReference type="NCBI Taxonomy" id="1475485"/>
    <lineage>
        <taxon>Bacteria</taxon>
        <taxon>Bacillati</taxon>
        <taxon>Bacillota</taxon>
        <taxon>Bacilli</taxon>
        <taxon>Bacillales</taxon>
        <taxon>Alicyclobacillaceae</taxon>
        <taxon>Alicyclobacillus</taxon>
    </lineage>
</organism>
<dbReference type="CDD" id="cd07583">
    <property type="entry name" value="nitrilase_5"/>
    <property type="match status" value="1"/>
</dbReference>
<sequence length="262" mass="29391">MKIAVCQMPIVQGDREKNRKTAEQMLTEAAKCGANVIALPEMWTSGYDFQNLSLHEESLNGETALFLSAQAKKFGVWLIGGSHPVRYPDGVRNTSLTFDPNGTLQNTYSKIHLIGLMNEDKYLVPGDHFDVFSLGGESAAVEICYDVRFTELSRSYALMGAKILFIPAEFPVQREDHWVTLLRARAIENQMYVVGINAVGKNDNDTFKGKSMIIDPWGQTLAVGCDSREILTADVDLSNVSEIRQMIPVFKDRKPEYYKIDK</sequence>
<dbReference type="PANTHER" id="PTHR23088">
    <property type="entry name" value="NITRILASE-RELATED"/>
    <property type="match status" value="1"/>
</dbReference>
<protein>
    <submittedName>
        <fullName evidence="3">Carbon-nitrogen family hydrolase</fullName>
    </submittedName>
</protein>
<dbReference type="RefSeq" id="WP_268043877.1">
    <property type="nucleotide sequence ID" value="NZ_CP104064.1"/>
</dbReference>
<evidence type="ECO:0000313" key="4">
    <source>
        <dbReference type="Proteomes" id="UP001164803"/>
    </source>
</evidence>
<dbReference type="Pfam" id="PF00795">
    <property type="entry name" value="CN_hydrolase"/>
    <property type="match status" value="1"/>
</dbReference>
<gene>
    <name evidence="3" type="ORF">NZD86_20325</name>
</gene>
<dbReference type="Gene3D" id="3.60.110.10">
    <property type="entry name" value="Carbon-nitrogen hydrolase"/>
    <property type="match status" value="1"/>
</dbReference>
<evidence type="ECO:0000256" key="1">
    <source>
        <dbReference type="ARBA" id="ARBA00010613"/>
    </source>
</evidence>
<dbReference type="EMBL" id="CP104064">
    <property type="protein sequence ID" value="WAH36526.1"/>
    <property type="molecule type" value="Genomic_DNA"/>
</dbReference>
<feature type="domain" description="CN hydrolase" evidence="2">
    <location>
        <begin position="1"/>
        <end position="237"/>
    </location>
</feature>
<keyword evidence="3" id="KW-0378">Hydrolase</keyword>
<dbReference type="GO" id="GO:0016787">
    <property type="term" value="F:hydrolase activity"/>
    <property type="evidence" value="ECO:0007669"/>
    <property type="project" value="UniProtKB-KW"/>
</dbReference>
<proteinExistence type="inferred from homology"/>
<dbReference type="PROSITE" id="PS50263">
    <property type="entry name" value="CN_HYDROLASE"/>
    <property type="match status" value="1"/>
</dbReference>
<dbReference type="InterPro" id="IPR003010">
    <property type="entry name" value="C-N_Hydrolase"/>
</dbReference>
<name>A0ABY6Z129_9BACL</name>
<dbReference type="InterPro" id="IPR036526">
    <property type="entry name" value="C-N_Hydrolase_sf"/>
</dbReference>
<accession>A0ABY6Z129</accession>
<dbReference type="PANTHER" id="PTHR23088:SF27">
    <property type="entry name" value="DEAMINATED GLUTATHIONE AMIDASE"/>
    <property type="match status" value="1"/>
</dbReference>
<evidence type="ECO:0000259" key="2">
    <source>
        <dbReference type="PROSITE" id="PS50263"/>
    </source>
</evidence>
<evidence type="ECO:0000313" key="3">
    <source>
        <dbReference type="EMBL" id="WAH36526.1"/>
    </source>
</evidence>
<reference evidence="3" key="1">
    <citation type="submission" date="2022-08" db="EMBL/GenBank/DDBJ databases">
        <title>Alicyclobacillus dauci DSM2870, complete genome.</title>
        <authorList>
            <person name="Wang Q."/>
            <person name="Cai R."/>
            <person name="Wang Z."/>
        </authorList>
    </citation>
    <scope>NUCLEOTIDE SEQUENCE</scope>
    <source>
        <strain evidence="3">DSM 28700</strain>
    </source>
</reference>
<dbReference type="SUPFAM" id="SSF56317">
    <property type="entry name" value="Carbon-nitrogen hydrolase"/>
    <property type="match status" value="1"/>
</dbReference>
<dbReference type="Proteomes" id="UP001164803">
    <property type="component" value="Chromosome"/>
</dbReference>